<evidence type="ECO:0000313" key="3">
    <source>
        <dbReference type="Proteomes" id="UP000631114"/>
    </source>
</evidence>
<sequence length="231" mass="27124">MPSHHSVLDLERKEQQKIQKRGYERTLLKFKLPDLISFKWEPPDPGILKLNTEGSLRHDGVSSSGIIRDHNGDTRLGHTTEGGTRPLQLRKEKSSRRRCPCYLFSMHDFNIWLQEIWRKLGKFSMELLSTWNIFTNHQTKELDKILEEHRNGLQYNLVLHVMILLMHHKFTTLFSWWYTVEPSTCPWLFKNYIMFLWLSNQPGNEALRKQETVVSSAGKLGQAKHSEIGLT</sequence>
<accession>A0A835LPV0</accession>
<evidence type="ECO:0000313" key="2">
    <source>
        <dbReference type="EMBL" id="KAF9603623.1"/>
    </source>
</evidence>
<reference evidence="2 3" key="1">
    <citation type="submission" date="2020-10" db="EMBL/GenBank/DDBJ databases">
        <title>The Coptis chinensis genome and diversification of protoberbering-type alkaloids.</title>
        <authorList>
            <person name="Wang B."/>
            <person name="Shu S."/>
            <person name="Song C."/>
            <person name="Liu Y."/>
        </authorList>
    </citation>
    <scope>NUCLEOTIDE SEQUENCE [LARGE SCALE GENOMIC DNA]</scope>
    <source>
        <strain evidence="2">HL-2020</strain>
        <tissue evidence="2">Leaf</tissue>
    </source>
</reference>
<comment type="caution">
    <text evidence="2">The sequence shown here is derived from an EMBL/GenBank/DDBJ whole genome shotgun (WGS) entry which is preliminary data.</text>
</comment>
<protein>
    <submittedName>
        <fullName evidence="2">Uncharacterized protein</fullName>
    </submittedName>
</protein>
<feature type="compositionally biased region" description="Basic and acidic residues" evidence="1">
    <location>
        <begin position="67"/>
        <end position="78"/>
    </location>
</feature>
<name>A0A835LPV0_9MAGN</name>
<proteinExistence type="predicted"/>
<dbReference type="EMBL" id="JADFTS010000006">
    <property type="protein sequence ID" value="KAF9603623.1"/>
    <property type="molecule type" value="Genomic_DNA"/>
</dbReference>
<keyword evidence="3" id="KW-1185">Reference proteome</keyword>
<gene>
    <name evidence="2" type="ORF">IFM89_037136</name>
</gene>
<organism evidence="2 3">
    <name type="scientific">Coptis chinensis</name>
    <dbReference type="NCBI Taxonomy" id="261450"/>
    <lineage>
        <taxon>Eukaryota</taxon>
        <taxon>Viridiplantae</taxon>
        <taxon>Streptophyta</taxon>
        <taxon>Embryophyta</taxon>
        <taxon>Tracheophyta</taxon>
        <taxon>Spermatophyta</taxon>
        <taxon>Magnoliopsida</taxon>
        <taxon>Ranunculales</taxon>
        <taxon>Ranunculaceae</taxon>
        <taxon>Coptidoideae</taxon>
        <taxon>Coptis</taxon>
    </lineage>
</organism>
<dbReference type="OrthoDB" id="1436328at2759"/>
<feature type="region of interest" description="Disordered" evidence="1">
    <location>
        <begin position="62"/>
        <end position="91"/>
    </location>
</feature>
<evidence type="ECO:0000256" key="1">
    <source>
        <dbReference type="SAM" id="MobiDB-lite"/>
    </source>
</evidence>
<dbReference type="Proteomes" id="UP000631114">
    <property type="component" value="Unassembled WGS sequence"/>
</dbReference>
<dbReference type="AlphaFoldDB" id="A0A835LPV0"/>